<reference evidence="3 4" key="1">
    <citation type="submission" date="2021-05" db="EMBL/GenBank/DDBJ databases">
        <title>Bacteria Genome sequencing.</title>
        <authorList>
            <person name="Takabe Y."/>
            <person name="Nakajima Y."/>
            <person name="Suzuki S."/>
            <person name="Shiozaki T."/>
        </authorList>
    </citation>
    <scope>NUCLEOTIDE SEQUENCE [LARGE SCALE GENOMIC DNA]</scope>
    <source>
        <strain evidence="3 4">AI_62</strain>
    </source>
</reference>
<keyword evidence="1" id="KW-0732">Signal</keyword>
<protein>
    <submittedName>
        <fullName evidence="3">Membrane protein</fullName>
    </submittedName>
</protein>
<keyword evidence="4" id="KW-1185">Reference proteome</keyword>
<feature type="signal peptide" evidence="1">
    <location>
        <begin position="1"/>
        <end position="22"/>
    </location>
</feature>
<proteinExistence type="predicted"/>
<dbReference type="PROSITE" id="PS51257">
    <property type="entry name" value="PROKAR_LIPOPROTEIN"/>
    <property type="match status" value="1"/>
</dbReference>
<dbReference type="InterPro" id="IPR001279">
    <property type="entry name" value="Metallo-B-lactamas"/>
</dbReference>
<feature type="chain" id="PRO_5046731518" evidence="1">
    <location>
        <begin position="23"/>
        <end position="350"/>
    </location>
</feature>
<dbReference type="PANTHER" id="PTHR15032:SF4">
    <property type="entry name" value="N-ACYL-PHOSPHATIDYLETHANOLAMINE-HYDROLYZING PHOSPHOLIPASE D"/>
    <property type="match status" value="1"/>
</dbReference>
<organism evidence="3 4">
    <name type="scientific">Jannaschia pagri</name>
    <dbReference type="NCBI Taxonomy" id="2829797"/>
    <lineage>
        <taxon>Bacteria</taxon>
        <taxon>Pseudomonadati</taxon>
        <taxon>Pseudomonadota</taxon>
        <taxon>Alphaproteobacteria</taxon>
        <taxon>Rhodobacterales</taxon>
        <taxon>Roseobacteraceae</taxon>
        <taxon>Jannaschia</taxon>
    </lineage>
</organism>
<comment type="caution">
    <text evidence="3">The sequence shown here is derived from an EMBL/GenBank/DDBJ whole genome shotgun (WGS) entry which is preliminary data.</text>
</comment>
<dbReference type="SUPFAM" id="SSF56281">
    <property type="entry name" value="Metallo-hydrolase/oxidoreductase"/>
    <property type="match status" value="1"/>
</dbReference>
<gene>
    <name evidence="3" type="ORF">JANAI62_15430</name>
</gene>
<dbReference type="Pfam" id="PF12706">
    <property type="entry name" value="Lactamase_B_2"/>
    <property type="match status" value="1"/>
</dbReference>
<name>A0ABQ4NL11_9RHOB</name>
<evidence type="ECO:0000256" key="1">
    <source>
        <dbReference type="SAM" id="SignalP"/>
    </source>
</evidence>
<dbReference type="InterPro" id="IPR036866">
    <property type="entry name" value="RibonucZ/Hydroxyglut_hydro"/>
</dbReference>
<sequence length="350" mass="37965">MKRRRFLSIAGLTGLLGAAACAIQRTGSANPYYSGPPSDHFDGTRFFNPGGTDPKGFGDLLKWQLGGDRADWPDSVGITQTAPSERVSDLQVTMIGHASVLIQVAGLNLLTDPVWSQRASPFSFAGPARVTAPGVAFDALPPIDAVLISHNHYDHLDVATLRRLHDRFAMPVLTPLGNDALLRDEIPGIDARAGDWGEVLELPDLRVRLLPCHHWSARGTRDRSMALWASFVLETPAGKILHIGDTGYDQGRPYTAAAAHGPYRLAILPIGAYAPRWFMRDQHQNPEEAVAGLIASGAKWGLAHHWGTFQLTNEARDEPPARLSAALAAEDLPLDVFRALPPGATWNVPR</sequence>
<evidence type="ECO:0000313" key="3">
    <source>
        <dbReference type="EMBL" id="GIT94920.1"/>
    </source>
</evidence>
<feature type="domain" description="Metallo-beta-lactamase" evidence="2">
    <location>
        <begin position="96"/>
        <end position="297"/>
    </location>
</feature>
<dbReference type="EMBL" id="BPFH01000002">
    <property type="protein sequence ID" value="GIT94920.1"/>
    <property type="molecule type" value="Genomic_DNA"/>
</dbReference>
<dbReference type="PANTHER" id="PTHR15032">
    <property type="entry name" value="N-ACYL-PHOSPHATIDYLETHANOLAMINE-HYDROLYZING PHOSPHOLIPASE D"/>
    <property type="match status" value="1"/>
</dbReference>
<dbReference type="RefSeq" id="WP_220748411.1">
    <property type="nucleotide sequence ID" value="NZ_BPFH01000002.1"/>
</dbReference>
<dbReference type="Gene3D" id="3.60.15.10">
    <property type="entry name" value="Ribonuclease Z/Hydroxyacylglutathione hydrolase-like"/>
    <property type="match status" value="1"/>
</dbReference>
<evidence type="ECO:0000313" key="4">
    <source>
        <dbReference type="Proteomes" id="UP000786693"/>
    </source>
</evidence>
<evidence type="ECO:0000259" key="2">
    <source>
        <dbReference type="SMART" id="SM00849"/>
    </source>
</evidence>
<dbReference type="SMART" id="SM00849">
    <property type="entry name" value="Lactamase_B"/>
    <property type="match status" value="1"/>
</dbReference>
<accession>A0ABQ4NL11</accession>
<dbReference type="Proteomes" id="UP000786693">
    <property type="component" value="Unassembled WGS sequence"/>
</dbReference>